<feature type="non-terminal residue" evidence="1">
    <location>
        <position position="1"/>
    </location>
</feature>
<name>A0AAV7QEU4_PLEWA</name>
<evidence type="ECO:0008006" key="3">
    <source>
        <dbReference type="Google" id="ProtNLM"/>
    </source>
</evidence>
<sequence>CLKLNSDKTEVLILCSTPSAWNDSWWPMETDHTCNLSVILDSSLSMDRQVSTVSSGYFYTLRVLRKIYKWIPHEARRT</sequence>
<evidence type="ECO:0000313" key="2">
    <source>
        <dbReference type="Proteomes" id="UP001066276"/>
    </source>
</evidence>
<dbReference type="EMBL" id="JANPWB010000010">
    <property type="protein sequence ID" value="KAJ1139036.1"/>
    <property type="molecule type" value="Genomic_DNA"/>
</dbReference>
<keyword evidence="2" id="KW-1185">Reference proteome</keyword>
<evidence type="ECO:0000313" key="1">
    <source>
        <dbReference type="EMBL" id="KAJ1139036.1"/>
    </source>
</evidence>
<accession>A0AAV7QEU4</accession>
<gene>
    <name evidence="1" type="ORF">NDU88_005413</name>
</gene>
<protein>
    <recommendedName>
        <fullName evidence="3">Leptin receptor</fullName>
    </recommendedName>
</protein>
<comment type="caution">
    <text evidence="1">The sequence shown here is derived from an EMBL/GenBank/DDBJ whole genome shotgun (WGS) entry which is preliminary data.</text>
</comment>
<reference evidence="1" key="1">
    <citation type="journal article" date="2022" name="bioRxiv">
        <title>Sequencing and chromosome-scale assembly of the giantPleurodeles waltlgenome.</title>
        <authorList>
            <person name="Brown T."/>
            <person name="Elewa A."/>
            <person name="Iarovenko S."/>
            <person name="Subramanian E."/>
            <person name="Araus A.J."/>
            <person name="Petzold A."/>
            <person name="Susuki M."/>
            <person name="Suzuki K.-i.T."/>
            <person name="Hayashi T."/>
            <person name="Toyoda A."/>
            <person name="Oliveira C."/>
            <person name="Osipova E."/>
            <person name="Leigh N.D."/>
            <person name="Simon A."/>
            <person name="Yun M.H."/>
        </authorList>
    </citation>
    <scope>NUCLEOTIDE SEQUENCE</scope>
    <source>
        <strain evidence="1">20211129_DDA</strain>
        <tissue evidence="1">Liver</tissue>
    </source>
</reference>
<proteinExistence type="predicted"/>
<organism evidence="1 2">
    <name type="scientific">Pleurodeles waltl</name>
    <name type="common">Iberian ribbed newt</name>
    <dbReference type="NCBI Taxonomy" id="8319"/>
    <lineage>
        <taxon>Eukaryota</taxon>
        <taxon>Metazoa</taxon>
        <taxon>Chordata</taxon>
        <taxon>Craniata</taxon>
        <taxon>Vertebrata</taxon>
        <taxon>Euteleostomi</taxon>
        <taxon>Amphibia</taxon>
        <taxon>Batrachia</taxon>
        <taxon>Caudata</taxon>
        <taxon>Salamandroidea</taxon>
        <taxon>Salamandridae</taxon>
        <taxon>Pleurodelinae</taxon>
        <taxon>Pleurodeles</taxon>
    </lineage>
</organism>
<dbReference type="AlphaFoldDB" id="A0AAV7QEU4"/>
<feature type="non-terminal residue" evidence="1">
    <location>
        <position position="78"/>
    </location>
</feature>
<dbReference type="Proteomes" id="UP001066276">
    <property type="component" value="Chromosome 6"/>
</dbReference>